<evidence type="ECO:0000256" key="1">
    <source>
        <dbReference type="SAM" id="SignalP"/>
    </source>
</evidence>
<keyword evidence="3" id="KW-1185">Reference proteome</keyword>
<gene>
    <name evidence="2" type="ORF">TNIN_286931</name>
</gene>
<reference evidence="2" key="1">
    <citation type="submission" date="2020-08" db="EMBL/GenBank/DDBJ databases">
        <title>Multicomponent nature underlies the extraordinary mechanical properties of spider dragline silk.</title>
        <authorList>
            <person name="Kono N."/>
            <person name="Nakamura H."/>
            <person name="Mori M."/>
            <person name="Yoshida Y."/>
            <person name="Ohtoshi R."/>
            <person name="Malay A.D."/>
            <person name="Moran D.A.P."/>
            <person name="Tomita M."/>
            <person name="Numata K."/>
            <person name="Arakawa K."/>
        </authorList>
    </citation>
    <scope>NUCLEOTIDE SEQUENCE</scope>
</reference>
<dbReference type="Proteomes" id="UP000886998">
    <property type="component" value="Unassembled WGS sequence"/>
</dbReference>
<proteinExistence type="predicted"/>
<evidence type="ECO:0000313" key="2">
    <source>
        <dbReference type="EMBL" id="GFY37457.1"/>
    </source>
</evidence>
<name>A0A8X7BP49_9ARAC</name>
<comment type="caution">
    <text evidence="2">The sequence shown here is derived from an EMBL/GenBank/DDBJ whole genome shotgun (WGS) entry which is preliminary data.</text>
</comment>
<dbReference type="EMBL" id="BMAV01000308">
    <property type="protein sequence ID" value="GFY37457.1"/>
    <property type="molecule type" value="Genomic_DNA"/>
</dbReference>
<feature type="chain" id="PRO_5036482747" evidence="1">
    <location>
        <begin position="21"/>
        <end position="105"/>
    </location>
</feature>
<evidence type="ECO:0000313" key="3">
    <source>
        <dbReference type="Proteomes" id="UP000886998"/>
    </source>
</evidence>
<accession>A0A8X7BP49</accession>
<sequence>MESILLLSLLVTLMFAGGNGYSQSMSCSTVNGRTICENQSGSGNYAGSSSMAGFGQGGTYQDAGAMVGDSFSGTSSGFQNTNGRYASWRIRNARNVRRWCFCRCR</sequence>
<protein>
    <submittedName>
        <fullName evidence="2">Uncharacterized protein</fullName>
    </submittedName>
</protein>
<feature type="signal peptide" evidence="1">
    <location>
        <begin position="1"/>
        <end position="20"/>
    </location>
</feature>
<organism evidence="2 3">
    <name type="scientific">Trichonephila inaurata madagascariensis</name>
    <dbReference type="NCBI Taxonomy" id="2747483"/>
    <lineage>
        <taxon>Eukaryota</taxon>
        <taxon>Metazoa</taxon>
        <taxon>Ecdysozoa</taxon>
        <taxon>Arthropoda</taxon>
        <taxon>Chelicerata</taxon>
        <taxon>Arachnida</taxon>
        <taxon>Araneae</taxon>
        <taxon>Araneomorphae</taxon>
        <taxon>Entelegynae</taxon>
        <taxon>Araneoidea</taxon>
        <taxon>Nephilidae</taxon>
        <taxon>Trichonephila</taxon>
        <taxon>Trichonephila inaurata</taxon>
    </lineage>
</organism>
<keyword evidence="1" id="KW-0732">Signal</keyword>
<dbReference type="OrthoDB" id="6436014at2759"/>
<dbReference type="AlphaFoldDB" id="A0A8X7BP49"/>